<dbReference type="SMART" id="SM00825">
    <property type="entry name" value="PKS_KS"/>
    <property type="match status" value="1"/>
</dbReference>
<dbReference type="PANTHER" id="PTHR43775">
    <property type="entry name" value="FATTY ACID SYNTHASE"/>
    <property type="match status" value="1"/>
</dbReference>
<dbReference type="SUPFAM" id="SSF101173">
    <property type="entry name" value="Docking domain B of the erythromycin polyketide synthase (DEBS)"/>
    <property type="match status" value="1"/>
</dbReference>
<sequence>MSDETKLVDYLKRVTADLRQTTRRLREVEAEATEPIAIVGMSCRYPGGVRTPEDLWELVSGGLDGISAFPSDRGWDVEALYDEDPDRRGTSYSREGGFLDAAGEFDAGFFGVSPREAQAMDPQHRLLLETSWEAFERAGID</sequence>
<dbReference type="EMBL" id="JZWV01001671">
    <property type="protein sequence ID" value="KJY17391.1"/>
    <property type="molecule type" value="Genomic_DNA"/>
</dbReference>
<dbReference type="SUPFAM" id="SSF53901">
    <property type="entry name" value="Thiolase-like"/>
    <property type="match status" value="1"/>
</dbReference>
<evidence type="ECO:0000256" key="2">
    <source>
        <dbReference type="ARBA" id="ARBA00022679"/>
    </source>
</evidence>
<dbReference type="PROSITE" id="PS52004">
    <property type="entry name" value="KS3_2"/>
    <property type="match status" value="1"/>
</dbReference>
<organism evidence="5 6">
    <name type="scientific">Streptomyces katrae</name>
    <dbReference type="NCBI Taxonomy" id="68223"/>
    <lineage>
        <taxon>Bacteria</taxon>
        <taxon>Bacillati</taxon>
        <taxon>Actinomycetota</taxon>
        <taxon>Actinomycetes</taxon>
        <taxon>Kitasatosporales</taxon>
        <taxon>Streptomycetaceae</taxon>
        <taxon>Streptomyces</taxon>
    </lineage>
</organism>
<proteinExistence type="predicted"/>
<feature type="non-terminal residue" evidence="5">
    <location>
        <position position="141"/>
    </location>
</feature>
<dbReference type="InterPro" id="IPR016039">
    <property type="entry name" value="Thiolase-like"/>
</dbReference>
<evidence type="ECO:0000313" key="5">
    <source>
        <dbReference type="EMBL" id="KJY17391.1"/>
    </source>
</evidence>
<comment type="caution">
    <text evidence="5">The sequence shown here is derived from an EMBL/GenBank/DDBJ whole genome shotgun (WGS) entry which is preliminary data.</text>
</comment>
<dbReference type="InterPro" id="IPR050091">
    <property type="entry name" value="PKS_NRPS_Biosynth_Enz"/>
</dbReference>
<reference evidence="5 6" key="1">
    <citation type="submission" date="2015-02" db="EMBL/GenBank/DDBJ databases">
        <authorList>
            <person name="Ju K.-S."/>
            <person name="Doroghazi J.R."/>
            <person name="Metcalf W."/>
        </authorList>
    </citation>
    <scope>NUCLEOTIDE SEQUENCE [LARGE SCALE GENOMIC DNA]</scope>
    <source>
        <strain evidence="5 6">NRRL ISP-5550</strain>
    </source>
</reference>
<evidence type="ECO:0000313" key="6">
    <source>
        <dbReference type="Proteomes" id="UP000033551"/>
    </source>
</evidence>
<dbReference type="PANTHER" id="PTHR43775:SF51">
    <property type="entry name" value="INACTIVE PHENOLPHTHIOCEROL SYNTHESIS POLYKETIDE SYNTHASE TYPE I PKS1-RELATED"/>
    <property type="match status" value="1"/>
</dbReference>
<dbReference type="Proteomes" id="UP000033551">
    <property type="component" value="Unassembled WGS sequence"/>
</dbReference>
<dbReference type="RefSeq" id="WP_045952607.1">
    <property type="nucleotide sequence ID" value="NZ_JZWV01001671.1"/>
</dbReference>
<dbReference type="GO" id="GO:0006633">
    <property type="term" value="P:fatty acid biosynthetic process"/>
    <property type="evidence" value="ECO:0007669"/>
    <property type="project" value="TreeGrafter"/>
</dbReference>
<protein>
    <submittedName>
        <fullName evidence="5">Polyketide synthase</fullName>
    </submittedName>
</protein>
<dbReference type="InterPro" id="IPR015083">
    <property type="entry name" value="NorB/c/GfsB-D-like_docking"/>
</dbReference>
<evidence type="ECO:0000256" key="3">
    <source>
        <dbReference type="ARBA" id="ARBA00023268"/>
    </source>
</evidence>
<keyword evidence="6" id="KW-1185">Reference proteome</keyword>
<accession>A0A0F4I9P3</accession>
<dbReference type="InterPro" id="IPR014030">
    <property type="entry name" value="Ketoacyl_synth_N"/>
</dbReference>
<evidence type="ECO:0000256" key="1">
    <source>
        <dbReference type="ARBA" id="ARBA00001957"/>
    </source>
</evidence>
<feature type="domain" description="Ketosynthase family 3 (KS3)" evidence="4">
    <location>
        <begin position="33"/>
        <end position="141"/>
    </location>
</feature>
<keyword evidence="2" id="KW-0808">Transferase</keyword>
<dbReference type="InterPro" id="IPR036299">
    <property type="entry name" value="Polyketide_synth_docking_sf"/>
</dbReference>
<dbReference type="GO" id="GO:0004312">
    <property type="term" value="F:fatty acid synthase activity"/>
    <property type="evidence" value="ECO:0007669"/>
    <property type="project" value="TreeGrafter"/>
</dbReference>
<keyword evidence="3" id="KW-0511">Multifunctional enzyme</keyword>
<dbReference type="InterPro" id="IPR020841">
    <property type="entry name" value="PKS_Beta-ketoAc_synthase_dom"/>
</dbReference>
<comment type="cofactor">
    <cofactor evidence="1">
        <name>pantetheine 4'-phosphate</name>
        <dbReference type="ChEBI" id="CHEBI:47942"/>
    </cofactor>
</comment>
<dbReference type="AlphaFoldDB" id="A0A0F4I9P3"/>
<evidence type="ECO:0000259" key="4">
    <source>
        <dbReference type="PROSITE" id="PS52004"/>
    </source>
</evidence>
<dbReference type="Pfam" id="PF08990">
    <property type="entry name" value="Docking"/>
    <property type="match status" value="1"/>
</dbReference>
<dbReference type="Gene3D" id="3.40.47.10">
    <property type="match status" value="1"/>
</dbReference>
<dbReference type="OrthoDB" id="4571618at2"/>
<gene>
    <name evidence="5" type="ORF">VR44_39990</name>
</gene>
<dbReference type="Pfam" id="PF00109">
    <property type="entry name" value="ketoacyl-synt"/>
    <property type="match status" value="1"/>
</dbReference>
<name>A0A0F4I9P3_9ACTN</name>